<dbReference type="Gene3D" id="1.20.1250.20">
    <property type="entry name" value="MFS general substrate transporter like domains"/>
    <property type="match status" value="1"/>
</dbReference>
<dbReference type="AlphaFoldDB" id="A0A160VDV5"/>
<dbReference type="Pfam" id="PF05977">
    <property type="entry name" value="MFS_3"/>
    <property type="match status" value="1"/>
</dbReference>
<dbReference type="EMBL" id="FAXA01000332">
    <property type="protein sequence ID" value="CUV02910.1"/>
    <property type="molecule type" value="Genomic_DNA"/>
</dbReference>
<dbReference type="GO" id="GO:0005886">
    <property type="term" value="C:plasma membrane"/>
    <property type="evidence" value="ECO:0007669"/>
    <property type="project" value="UniProtKB-SubCell"/>
</dbReference>
<feature type="transmembrane region" description="Helical" evidence="8">
    <location>
        <begin position="226"/>
        <end position="248"/>
    </location>
</feature>
<feature type="compositionally biased region" description="Basic and acidic residues" evidence="7">
    <location>
        <begin position="409"/>
        <end position="420"/>
    </location>
</feature>
<dbReference type="PANTHER" id="PTHR23513">
    <property type="entry name" value="INTEGRAL MEMBRANE EFFLUX PROTEIN-RELATED"/>
    <property type="match status" value="1"/>
</dbReference>
<dbReference type="InterPro" id="IPR010290">
    <property type="entry name" value="TM_effector"/>
</dbReference>
<evidence type="ECO:0000256" key="5">
    <source>
        <dbReference type="ARBA" id="ARBA00022989"/>
    </source>
</evidence>
<feature type="transmembrane region" description="Helical" evidence="8">
    <location>
        <begin position="260"/>
        <end position="281"/>
    </location>
</feature>
<evidence type="ECO:0000256" key="6">
    <source>
        <dbReference type="ARBA" id="ARBA00023136"/>
    </source>
</evidence>
<comment type="subcellular location">
    <subcellularLocation>
        <location evidence="1">Cell membrane</location>
        <topology evidence="1">Multi-pass membrane protein</topology>
    </subcellularLocation>
</comment>
<evidence type="ECO:0000256" key="2">
    <source>
        <dbReference type="ARBA" id="ARBA00022448"/>
    </source>
</evidence>
<feature type="transmembrane region" description="Helical" evidence="8">
    <location>
        <begin position="293"/>
        <end position="313"/>
    </location>
</feature>
<feature type="transmembrane region" description="Helical" evidence="8">
    <location>
        <begin position="83"/>
        <end position="107"/>
    </location>
</feature>
<evidence type="ECO:0000256" key="7">
    <source>
        <dbReference type="SAM" id="MobiDB-lite"/>
    </source>
</evidence>
<feature type="transmembrane region" description="Helical" evidence="8">
    <location>
        <begin position="163"/>
        <end position="192"/>
    </location>
</feature>
<evidence type="ECO:0000256" key="4">
    <source>
        <dbReference type="ARBA" id="ARBA00022692"/>
    </source>
</evidence>
<dbReference type="CDD" id="cd06173">
    <property type="entry name" value="MFS_MefA_like"/>
    <property type="match status" value="1"/>
</dbReference>
<accession>A0A160VDV5</accession>
<dbReference type="GO" id="GO:0022857">
    <property type="term" value="F:transmembrane transporter activity"/>
    <property type="evidence" value="ECO:0007669"/>
    <property type="project" value="InterPro"/>
</dbReference>
<evidence type="ECO:0000256" key="3">
    <source>
        <dbReference type="ARBA" id="ARBA00022475"/>
    </source>
</evidence>
<evidence type="ECO:0000313" key="10">
    <source>
        <dbReference type="EMBL" id="CUV02910.1"/>
    </source>
</evidence>
<proteinExistence type="predicted"/>
<dbReference type="PROSITE" id="PS50850">
    <property type="entry name" value="MFS"/>
    <property type="match status" value="1"/>
</dbReference>
<feature type="transmembrane region" description="Helical" evidence="8">
    <location>
        <begin position="370"/>
        <end position="400"/>
    </location>
</feature>
<gene>
    <name evidence="10" type="ORF">MGWOODY_Clf674</name>
</gene>
<evidence type="ECO:0000256" key="8">
    <source>
        <dbReference type="SAM" id="Phobius"/>
    </source>
</evidence>
<dbReference type="InterPro" id="IPR020846">
    <property type="entry name" value="MFS_dom"/>
</dbReference>
<evidence type="ECO:0000256" key="1">
    <source>
        <dbReference type="ARBA" id="ARBA00004651"/>
    </source>
</evidence>
<protein>
    <submittedName>
        <fullName evidence="10">Transporter, putative</fullName>
    </submittedName>
</protein>
<evidence type="ECO:0000259" key="9">
    <source>
        <dbReference type="PROSITE" id="PS50850"/>
    </source>
</evidence>
<feature type="transmembrane region" description="Helical" evidence="8">
    <location>
        <begin position="38"/>
        <end position="62"/>
    </location>
</feature>
<dbReference type="SUPFAM" id="SSF103473">
    <property type="entry name" value="MFS general substrate transporter"/>
    <property type="match status" value="1"/>
</dbReference>
<organism evidence="10">
    <name type="scientific">hydrothermal vent metagenome</name>
    <dbReference type="NCBI Taxonomy" id="652676"/>
    <lineage>
        <taxon>unclassified sequences</taxon>
        <taxon>metagenomes</taxon>
        <taxon>ecological metagenomes</taxon>
    </lineage>
</organism>
<dbReference type="InterPro" id="IPR036259">
    <property type="entry name" value="MFS_trans_sf"/>
</dbReference>
<keyword evidence="2" id="KW-0813">Transport</keyword>
<name>A0A160VDV5_9ZZZZ</name>
<keyword evidence="5 8" id="KW-1133">Transmembrane helix</keyword>
<keyword evidence="3" id="KW-1003">Cell membrane</keyword>
<dbReference type="PANTHER" id="PTHR23513:SF9">
    <property type="entry name" value="ENTEROBACTIN EXPORTER ENTS"/>
    <property type="match status" value="1"/>
</dbReference>
<keyword evidence="4 8" id="KW-0812">Transmembrane</keyword>
<keyword evidence="6 8" id="KW-0472">Membrane</keyword>
<sequence length="432" mass="45771">MPDLTRIPAFDVLKNGDFRTLWTVKVVNEVSRRIELLALGYLVLWMTDSPFQVGLIAVFLNLPRPFFSLFAGLVADRLDRRRVLIGVHAIYSVISTVLLLLIVMGAVEPWHVFIAVFLQGSAKALDDPSRRTAIFDLAGRERLASAMSLETINNNSGKIGGPLIGGVLIASTGFVGSYAAILALDAVSLLMISQLKLPHRPLGEGKPVQVWRSLREGLGHSMSNRMVLGVLSMSLIMNSLVFPIQYFIPVIASDLLMVGPTLGGLLGSAEGVGNFLGGIILAVRRNIGHYGRVFAIGALLVAVMVTLVAWSPWFAVSFSLLLLGGLGQAGFSTMQSTILLLESAPAMRGRTMGAQGVVNGMGHLVGGTEIGAIASAFGISIAIGLNAGAGILLILLVMVLTPLVKRHAGGTDDPRAHSGEHAALTSEPESDD</sequence>
<reference evidence="10" key="1">
    <citation type="submission" date="2015-10" db="EMBL/GenBank/DDBJ databases">
        <authorList>
            <person name="Gilbert D.G."/>
        </authorList>
    </citation>
    <scope>NUCLEOTIDE SEQUENCE</scope>
</reference>
<feature type="domain" description="Major facilitator superfamily (MFS) profile" evidence="9">
    <location>
        <begin position="9"/>
        <end position="405"/>
    </location>
</feature>
<feature type="region of interest" description="Disordered" evidence="7">
    <location>
        <begin position="409"/>
        <end position="432"/>
    </location>
</feature>